<sequence length="11" mass="1143">MPPRGLSDISA</sequence>
<name>A0A0A9EKL4_ARUDO</name>
<protein>
    <submittedName>
        <fullName evidence="1">Uncharacterized protein</fullName>
    </submittedName>
</protein>
<reference evidence="1" key="2">
    <citation type="journal article" date="2015" name="Data Brief">
        <title>Shoot transcriptome of the giant reed, Arundo donax.</title>
        <authorList>
            <person name="Barrero R.A."/>
            <person name="Guerrero F.D."/>
            <person name="Moolhuijzen P."/>
            <person name="Goolsby J.A."/>
            <person name="Tidwell J."/>
            <person name="Bellgard S.E."/>
            <person name="Bellgard M.I."/>
        </authorList>
    </citation>
    <scope>NUCLEOTIDE SEQUENCE</scope>
    <source>
        <tissue evidence="1">Shoot tissue taken approximately 20 cm above the soil surface</tissue>
    </source>
</reference>
<dbReference type="EMBL" id="GBRH01198352">
    <property type="protein sequence ID" value="JAD99543.1"/>
    <property type="molecule type" value="Transcribed_RNA"/>
</dbReference>
<organism evidence="1">
    <name type="scientific">Arundo donax</name>
    <name type="common">Giant reed</name>
    <name type="synonym">Donax arundinaceus</name>
    <dbReference type="NCBI Taxonomy" id="35708"/>
    <lineage>
        <taxon>Eukaryota</taxon>
        <taxon>Viridiplantae</taxon>
        <taxon>Streptophyta</taxon>
        <taxon>Embryophyta</taxon>
        <taxon>Tracheophyta</taxon>
        <taxon>Spermatophyta</taxon>
        <taxon>Magnoliopsida</taxon>
        <taxon>Liliopsida</taxon>
        <taxon>Poales</taxon>
        <taxon>Poaceae</taxon>
        <taxon>PACMAD clade</taxon>
        <taxon>Arundinoideae</taxon>
        <taxon>Arundineae</taxon>
        <taxon>Arundo</taxon>
    </lineage>
</organism>
<reference evidence="1" key="1">
    <citation type="submission" date="2014-09" db="EMBL/GenBank/DDBJ databases">
        <authorList>
            <person name="Magalhaes I.L.F."/>
            <person name="Oliveira U."/>
            <person name="Santos F.R."/>
            <person name="Vidigal T.H.D.A."/>
            <person name="Brescovit A.D."/>
            <person name="Santos A.J."/>
        </authorList>
    </citation>
    <scope>NUCLEOTIDE SEQUENCE</scope>
    <source>
        <tissue evidence="1">Shoot tissue taken approximately 20 cm above the soil surface</tissue>
    </source>
</reference>
<evidence type="ECO:0000313" key="1">
    <source>
        <dbReference type="EMBL" id="JAD99543.1"/>
    </source>
</evidence>
<accession>A0A0A9EKL4</accession>
<proteinExistence type="predicted"/>